<name>A0A4Z1KXF6_9HELO</name>
<dbReference type="AlphaFoldDB" id="A0A4Z1KXF6"/>
<protein>
    <submittedName>
        <fullName evidence="1">Uncharacterized protein</fullName>
    </submittedName>
</protein>
<accession>A0A4Z1KXF6</accession>
<proteinExistence type="predicted"/>
<dbReference type="Proteomes" id="UP000297280">
    <property type="component" value="Unassembled WGS sequence"/>
</dbReference>
<evidence type="ECO:0000313" key="2">
    <source>
        <dbReference type="Proteomes" id="UP000297280"/>
    </source>
</evidence>
<organism evidence="1 2">
    <name type="scientific">Botrytis porri</name>
    <dbReference type="NCBI Taxonomy" id="87229"/>
    <lineage>
        <taxon>Eukaryota</taxon>
        <taxon>Fungi</taxon>
        <taxon>Dikarya</taxon>
        <taxon>Ascomycota</taxon>
        <taxon>Pezizomycotina</taxon>
        <taxon>Leotiomycetes</taxon>
        <taxon>Helotiales</taxon>
        <taxon>Sclerotiniaceae</taxon>
        <taxon>Botrytis</taxon>
    </lineage>
</organism>
<dbReference type="STRING" id="87229.A0A4Z1KXF6"/>
<sequence>MPPHPCWRPQIPRTELANIYGHLREPVLRGVIPLKSALTPVTLKPHSTDHERKFADDVRWLQRLCYGNFTAAELERLDALAPLYHIYEDETAVNPNADITIHPAIQRKKWNYPMPKNIAEFPLGGDLDGYWNACTDDTVWEAILPSIRIASLYISHADLWPWFDALLATEWTDVPPSEVPFTLIRSSEGLKRFNTRDPLVYGSEKGRMNVRNGILKHSKNIYFRLISSFTDPASGVLAVDHKKGSISGQTLTSKISNDSVVTISFHPLAALLPGTVEKLNTAERRLVQVEVAKTIIHEFGHGLFQQVYKAYFPSHNGDEIYFHQEVFGGTTRALREPLEDSLLDLAPSKKVFFNGHNHLTLTHH</sequence>
<gene>
    <name evidence="1" type="ORF">BPOR_0128g00170</name>
</gene>
<comment type="caution">
    <text evidence="1">The sequence shown here is derived from an EMBL/GenBank/DDBJ whole genome shotgun (WGS) entry which is preliminary data.</text>
</comment>
<dbReference type="EMBL" id="PQXO01000128">
    <property type="protein sequence ID" value="TGO89043.1"/>
    <property type="molecule type" value="Genomic_DNA"/>
</dbReference>
<evidence type="ECO:0000313" key="1">
    <source>
        <dbReference type="EMBL" id="TGO89043.1"/>
    </source>
</evidence>
<keyword evidence="2" id="KW-1185">Reference proteome</keyword>
<reference evidence="1 2" key="1">
    <citation type="submission" date="2017-12" db="EMBL/GenBank/DDBJ databases">
        <title>Comparative genomics of Botrytis spp.</title>
        <authorList>
            <person name="Valero-Jimenez C.A."/>
            <person name="Tapia P."/>
            <person name="Veloso J."/>
            <person name="Silva-Moreno E."/>
            <person name="Staats M."/>
            <person name="Valdes J.H."/>
            <person name="Van Kan J.A.L."/>
        </authorList>
    </citation>
    <scope>NUCLEOTIDE SEQUENCE [LARGE SCALE GENOMIC DNA]</scope>
    <source>
        <strain evidence="1 2">MUCL3349</strain>
    </source>
</reference>